<sequence>MIHLLLVLVLIEMILILTLSFANPLRKLLVKGLDQTKQGKGPLVTKTVAATMIVVFCSTIYSLTIIQQRSKDTGIVNPTDEVIAASRILEASLMGFSLFLGLMIDRLHYYINEITLLRKSLEIAKKLNQKSARPKNTGADETERAKAN</sequence>
<name>A0ACB9LDZ5_BAUVA</name>
<proteinExistence type="predicted"/>
<gene>
    <name evidence="1" type="ORF">L6164_031105</name>
</gene>
<comment type="caution">
    <text evidence="1">The sequence shown here is derived from an EMBL/GenBank/DDBJ whole genome shotgun (WGS) entry which is preliminary data.</text>
</comment>
<dbReference type="EMBL" id="CM039437">
    <property type="protein sequence ID" value="KAI4307984.1"/>
    <property type="molecule type" value="Genomic_DNA"/>
</dbReference>
<protein>
    <submittedName>
        <fullName evidence="1">Uncharacterized protein</fullName>
    </submittedName>
</protein>
<evidence type="ECO:0000313" key="1">
    <source>
        <dbReference type="EMBL" id="KAI4307984.1"/>
    </source>
</evidence>
<organism evidence="1 2">
    <name type="scientific">Bauhinia variegata</name>
    <name type="common">Purple orchid tree</name>
    <name type="synonym">Phanera variegata</name>
    <dbReference type="NCBI Taxonomy" id="167791"/>
    <lineage>
        <taxon>Eukaryota</taxon>
        <taxon>Viridiplantae</taxon>
        <taxon>Streptophyta</taxon>
        <taxon>Embryophyta</taxon>
        <taxon>Tracheophyta</taxon>
        <taxon>Spermatophyta</taxon>
        <taxon>Magnoliopsida</taxon>
        <taxon>eudicotyledons</taxon>
        <taxon>Gunneridae</taxon>
        <taxon>Pentapetalae</taxon>
        <taxon>rosids</taxon>
        <taxon>fabids</taxon>
        <taxon>Fabales</taxon>
        <taxon>Fabaceae</taxon>
        <taxon>Cercidoideae</taxon>
        <taxon>Cercideae</taxon>
        <taxon>Bauhiniinae</taxon>
        <taxon>Bauhinia</taxon>
    </lineage>
</organism>
<accession>A0ACB9LDZ5</accession>
<reference evidence="1 2" key="1">
    <citation type="journal article" date="2022" name="DNA Res.">
        <title>Chromosomal-level genome assembly of the orchid tree Bauhinia variegata (Leguminosae; Cercidoideae) supports the allotetraploid origin hypothesis of Bauhinia.</title>
        <authorList>
            <person name="Zhong Y."/>
            <person name="Chen Y."/>
            <person name="Zheng D."/>
            <person name="Pang J."/>
            <person name="Liu Y."/>
            <person name="Luo S."/>
            <person name="Meng S."/>
            <person name="Qian L."/>
            <person name="Wei D."/>
            <person name="Dai S."/>
            <person name="Zhou R."/>
        </authorList>
    </citation>
    <scope>NUCLEOTIDE SEQUENCE [LARGE SCALE GENOMIC DNA]</scope>
    <source>
        <strain evidence="1">BV-YZ2020</strain>
    </source>
</reference>
<dbReference type="Proteomes" id="UP000828941">
    <property type="component" value="Chromosome 12"/>
</dbReference>
<evidence type="ECO:0000313" key="2">
    <source>
        <dbReference type="Proteomes" id="UP000828941"/>
    </source>
</evidence>
<keyword evidence="2" id="KW-1185">Reference proteome</keyword>